<dbReference type="InterPro" id="IPR050595">
    <property type="entry name" value="Bact_response_regulator"/>
</dbReference>
<protein>
    <recommendedName>
        <fullName evidence="5">Response regulatory domain-containing protein</fullName>
    </recommendedName>
</protein>
<dbReference type="Gene3D" id="3.40.50.2300">
    <property type="match status" value="1"/>
</dbReference>
<feature type="domain" description="Response regulatory" evidence="5">
    <location>
        <begin position="6"/>
        <end position="136"/>
    </location>
</feature>
<evidence type="ECO:0000256" key="1">
    <source>
        <dbReference type="ARBA" id="ARBA00022553"/>
    </source>
</evidence>
<keyword evidence="1 4" id="KW-0597">Phosphoprotein</keyword>
<sequence length="136" mass="14325">MSRQPLVLFVAMDGLTRRDIAAGLESYGHTVVTAGSGEEALAIIGEQRNKISVVVVDADMRGEVDGLAVATAARAAHPKVTVIYTARLPHTIPVARQVSGAPLVRTPYHPHQLAGVITMLRHDARMPGLGAMEAAA</sequence>
<evidence type="ECO:0000313" key="6">
    <source>
        <dbReference type="EMBL" id="CAA9308631.1"/>
    </source>
</evidence>
<dbReference type="EMBL" id="CADCUC010000059">
    <property type="protein sequence ID" value="CAA9308631.1"/>
    <property type="molecule type" value="Genomic_DNA"/>
</dbReference>
<dbReference type="InterPro" id="IPR011006">
    <property type="entry name" value="CheY-like_superfamily"/>
</dbReference>
<dbReference type="PANTHER" id="PTHR44591:SF3">
    <property type="entry name" value="RESPONSE REGULATORY DOMAIN-CONTAINING PROTEIN"/>
    <property type="match status" value="1"/>
</dbReference>
<accession>A0A6J4KKJ1</accession>
<keyword evidence="2" id="KW-0805">Transcription regulation</keyword>
<feature type="modified residue" description="4-aspartylphosphate" evidence="4">
    <location>
        <position position="57"/>
    </location>
</feature>
<dbReference type="AlphaFoldDB" id="A0A6J4KKJ1"/>
<proteinExistence type="predicted"/>
<organism evidence="6">
    <name type="scientific">uncultured Microvirga sp</name>
    <dbReference type="NCBI Taxonomy" id="412392"/>
    <lineage>
        <taxon>Bacteria</taxon>
        <taxon>Pseudomonadati</taxon>
        <taxon>Pseudomonadota</taxon>
        <taxon>Alphaproteobacteria</taxon>
        <taxon>Hyphomicrobiales</taxon>
        <taxon>Methylobacteriaceae</taxon>
        <taxon>Microvirga</taxon>
        <taxon>environmental samples</taxon>
    </lineage>
</organism>
<dbReference type="PANTHER" id="PTHR44591">
    <property type="entry name" value="STRESS RESPONSE REGULATOR PROTEIN 1"/>
    <property type="match status" value="1"/>
</dbReference>
<evidence type="ECO:0000259" key="5">
    <source>
        <dbReference type="PROSITE" id="PS50110"/>
    </source>
</evidence>
<evidence type="ECO:0000256" key="2">
    <source>
        <dbReference type="ARBA" id="ARBA00023015"/>
    </source>
</evidence>
<evidence type="ECO:0000256" key="4">
    <source>
        <dbReference type="PROSITE-ProRule" id="PRU00169"/>
    </source>
</evidence>
<keyword evidence="3" id="KW-0804">Transcription</keyword>
<dbReference type="SMART" id="SM00448">
    <property type="entry name" value="REC"/>
    <property type="match status" value="1"/>
</dbReference>
<name>A0A6J4KKJ1_9HYPH</name>
<dbReference type="InterPro" id="IPR001789">
    <property type="entry name" value="Sig_transdc_resp-reg_receiver"/>
</dbReference>
<dbReference type="SUPFAM" id="SSF52172">
    <property type="entry name" value="CheY-like"/>
    <property type="match status" value="1"/>
</dbReference>
<evidence type="ECO:0000256" key="3">
    <source>
        <dbReference type="ARBA" id="ARBA00023163"/>
    </source>
</evidence>
<gene>
    <name evidence="6" type="ORF">AVDCRST_MAG90-298</name>
</gene>
<reference evidence="6" key="1">
    <citation type="submission" date="2020-02" db="EMBL/GenBank/DDBJ databases">
        <authorList>
            <person name="Meier V. D."/>
        </authorList>
    </citation>
    <scope>NUCLEOTIDE SEQUENCE</scope>
    <source>
        <strain evidence="6">AVDCRST_MAG90</strain>
    </source>
</reference>
<dbReference type="GO" id="GO:0000160">
    <property type="term" value="P:phosphorelay signal transduction system"/>
    <property type="evidence" value="ECO:0007669"/>
    <property type="project" value="InterPro"/>
</dbReference>
<dbReference type="PROSITE" id="PS50110">
    <property type="entry name" value="RESPONSE_REGULATORY"/>
    <property type="match status" value="1"/>
</dbReference>